<evidence type="ECO:0000259" key="1">
    <source>
        <dbReference type="Pfam" id="PF00814"/>
    </source>
</evidence>
<dbReference type="EMBL" id="NQJD01000002">
    <property type="protein sequence ID" value="TAA76061.1"/>
    <property type="molecule type" value="Genomic_DNA"/>
</dbReference>
<evidence type="ECO:0000313" key="2">
    <source>
        <dbReference type="EMBL" id="TAA76061.1"/>
    </source>
</evidence>
<dbReference type="CDD" id="cd24032">
    <property type="entry name" value="ASKHA_NBD_TsaB"/>
    <property type="match status" value="1"/>
</dbReference>
<dbReference type="AlphaFoldDB" id="A0A521G590"/>
<proteinExistence type="predicted"/>
<dbReference type="InterPro" id="IPR000905">
    <property type="entry name" value="Gcp-like_dom"/>
</dbReference>
<dbReference type="Pfam" id="PF00814">
    <property type="entry name" value="TsaD"/>
    <property type="match status" value="1"/>
</dbReference>
<keyword evidence="3" id="KW-1185">Reference proteome</keyword>
<dbReference type="InterPro" id="IPR043129">
    <property type="entry name" value="ATPase_NBD"/>
</dbReference>
<protein>
    <submittedName>
        <fullName evidence="2">tRNA threonylcarbamoyladenosine biosynthesis protein TsaB</fullName>
    </submittedName>
</protein>
<dbReference type="PANTHER" id="PTHR11735:SF11">
    <property type="entry name" value="TRNA THREONYLCARBAMOYLADENOSINE BIOSYNTHESIS PROTEIN TSAB"/>
    <property type="match status" value="1"/>
</dbReference>
<dbReference type="NCBIfam" id="TIGR03725">
    <property type="entry name" value="T6A_YeaZ"/>
    <property type="match status" value="1"/>
</dbReference>
<name>A0A521G590_9BACT</name>
<dbReference type="GO" id="GO:0005829">
    <property type="term" value="C:cytosol"/>
    <property type="evidence" value="ECO:0007669"/>
    <property type="project" value="TreeGrafter"/>
</dbReference>
<evidence type="ECO:0000313" key="3">
    <source>
        <dbReference type="Proteomes" id="UP000316238"/>
    </source>
</evidence>
<gene>
    <name evidence="2" type="ORF">CDV28_102189</name>
</gene>
<dbReference type="InterPro" id="IPR022496">
    <property type="entry name" value="T6A_TsaB"/>
</dbReference>
<comment type="caution">
    <text evidence="2">The sequence shown here is derived from an EMBL/GenBank/DDBJ whole genome shotgun (WGS) entry which is preliminary data.</text>
</comment>
<dbReference type="PANTHER" id="PTHR11735">
    <property type="entry name" value="TRNA N6-ADENOSINE THREONYLCARBAMOYLTRANSFERASE"/>
    <property type="match status" value="1"/>
</dbReference>
<accession>A0A521G590</accession>
<dbReference type="Proteomes" id="UP000316238">
    <property type="component" value="Unassembled WGS sequence"/>
</dbReference>
<sequence length="239" mass="24771">MDVSIPRILSIETAAGCGSVALTRGGVQNGRLIAEAAVHAETSHSRQLLGSVEWVMQAAGISWSDLDAIAVSIGPGSFTGLRIGLAAAKGMVFATGKPLIAMPTLDAVALSCPLIDCPLWCIMDARKQEVYAACYGADRQQTSLAEAIRPELLAEKIAPPAVIAGPGLTAYHHLFAHIAGVRLIPPTLSSLSAAKIGLLAAERLARGELADPALTVPLYVRPSEAEVNLKKKGGCPHGA</sequence>
<reference evidence="2" key="1">
    <citation type="submission" date="2017-07" db="EMBL/GenBank/DDBJ databases">
        <title>The cable genome - Insights into the physiology and evolution of filamentous bacteria capable of sulfide oxidation via long distance electron transfer.</title>
        <authorList>
            <person name="Thorup C."/>
            <person name="Bjerg J.T."/>
            <person name="Schreiber L."/>
            <person name="Nielsen L.P."/>
            <person name="Kjeldsen K.U."/>
            <person name="Boesen T."/>
            <person name="Boggild A."/>
            <person name="Meysman F."/>
            <person name="Geelhoed J."/>
            <person name="Schramm A."/>
        </authorList>
    </citation>
    <scope>NUCLEOTIDE SEQUENCE [LARGE SCALE GENOMIC DNA]</scope>
    <source>
        <strain evidence="2">GS</strain>
    </source>
</reference>
<dbReference type="SUPFAM" id="SSF53067">
    <property type="entry name" value="Actin-like ATPase domain"/>
    <property type="match status" value="2"/>
</dbReference>
<feature type="domain" description="Gcp-like" evidence="1">
    <location>
        <begin position="40"/>
        <end position="135"/>
    </location>
</feature>
<dbReference type="GO" id="GO:0002949">
    <property type="term" value="P:tRNA threonylcarbamoyladenosine modification"/>
    <property type="evidence" value="ECO:0007669"/>
    <property type="project" value="InterPro"/>
</dbReference>
<dbReference type="Gene3D" id="3.30.420.40">
    <property type="match status" value="2"/>
</dbReference>
<organism evidence="2 3">
    <name type="scientific">Candidatus Electronema aureum</name>
    <dbReference type="NCBI Taxonomy" id="2005002"/>
    <lineage>
        <taxon>Bacteria</taxon>
        <taxon>Pseudomonadati</taxon>
        <taxon>Thermodesulfobacteriota</taxon>
        <taxon>Desulfobulbia</taxon>
        <taxon>Desulfobulbales</taxon>
        <taxon>Desulfobulbaceae</taxon>
        <taxon>Candidatus Electronema</taxon>
    </lineage>
</organism>